<reference evidence="2 3" key="2">
    <citation type="journal article" date="2023" name="Mol. Biol. Evol.">
        <title>Genomics of Secondarily Temperate Adaptation in the Only Non-Antarctic Icefish.</title>
        <authorList>
            <person name="Rivera-Colon A.G."/>
            <person name="Rayamajhi N."/>
            <person name="Minhas B.F."/>
            <person name="Madrigal G."/>
            <person name="Bilyk K.T."/>
            <person name="Yoon V."/>
            <person name="Hune M."/>
            <person name="Gregory S."/>
            <person name="Cheng C.H.C."/>
            <person name="Catchen J.M."/>
        </authorList>
    </citation>
    <scope>NUCLEOTIDE SEQUENCE [LARGE SCALE GENOMIC DNA]</scope>
    <source>
        <strain evidence="2">JMC-PN-2008</strain>
    </source>
</reference>
<evidence type="ECO:0000313" key="2">
    <source>
        <dbReference type="EMBL" id="KAK5862613.1"/>
    </source>
</evidence>
<accession>A0AAN8APP9</accession>
<dbReference type="EMBL" id="JAUZQC010000012">
    <property type="protein sequence ID" value="KAK5862613.1"/>
    <property type="molecule type" value="Genomic_DNA"/>
</dbReference>
<protein>
    <submittedName>
        <fullName evidence="2">Uncharacterized protein</fullName>
    </submittedName>
</protein>
<gene>
    <name evidence="2" type="ORF">PBY51_017987</name>
</gene>
<dbReference type="Proteomes" id="UP001346869">
    <property type="component" value="Unassembled WGS sequence"/>
</dbReference>
<proteinExistence type="predicted"/>
<reference evidence="2 3" key="1">
    <citation type="journal article" date="2023" name="Genes (Basel)">
        <title>Chromosome-Level Genome Assembly and Circadian Gene Repertoire of the Patagonia Blennie Eleginops maclovinus-The Closest Ancestral Proxy of Antarctic Cryonotothenioids.</title>
        <authorList>
            <person name="Cheng C.C."/>
            <person name="Rivera-Colon A.G."/>
            <person name="Minhas B.F."/>
            <person name="Wilson L."/>
            <person name="Rayamajhi N."/>
            <person name="Vargas-Chacoff L."/>
            <person name="Catchen J.M."/>
        </authorList>
    </citation>
    <scope>NUCLEOTIDE SEQUENCE [LARGE SCALE GENOMIC DNA]</scope>
    <source>
        <strain evidence="2">JMC-PN-2008</strain>
    </source>
</reference>
<name>A0AAN8APP9_ELEMC</name>
<dbReference type="AlphaFoldDB" id="A0AAN8APP9"/>
<keyword evidence="3" id="KW-1185">Reference proteome</keyword>
<organism evidence="2 3">
    <name type="scientific">Eleginops maclovinus</name>
    <name type="common">Patagonian blennie</name>
    <name type="synonym">Eleginus maclovinus</name>
    <dbReference type="NCBI Taxonomy" id="56733"/>
    <lineage>
        <taxon>Eukaryota</taxon>
        <taxon>Metazoa</taxon>
        <taxon>Chordata</taxon>
        <taxon>Craniata</taxon>
        <taxon>Vertebrata</taxon>
        <taxon>Euteleostomi</taxon>
        <taxon>Actinopterygii</taxon>
        <taxon>Neopterygii</taxon>
        <taxon>Teleostei</taxon>
        <taxon>Neoteleostei</taxon>
        <taxon>Acanthomorphata</taxon>
        <taxon>Eupercaria</taxon>
        <taxon>Perciformes</taxon>
        <taxon>Notothenioidei</taxon>
        <taxon>Eleginopidae</taxon>
        <taxon>Eleginops</taxon>
    </lineage>
</organism>
<comment type="caution">
    <text evidence="2">The sequence shown here is derived from an EMBL/GenBank/DDBJ whole genome shotgun (WGS) entry which is preliminary data.</text>
</comment>
<evidence type="ECO:0000256" key="1">
    <source>
        <dbReference type="SAM" id="MobiDB-lite"/>
    </source>
</evidence>
<sequence>MDLLFYYGCNKAVGTAPSQATSYRQTQSFLSTKAGYLQLLSPSACVKRRRGNQQGSPERSSHEKWLLKSTRTPGNCDVSYATLGTQELVKNHPFSPPWPKGCSQHFKDFEVSLEHPPEASS</sequence>
<feature type="region of interest" description="Disordered" evidence="1">
    <location>
        <begin position="47"/>
        <end position="67"/>
    </location>
</feature>
<evidence type="ECO:0000313" key="3">
    <source>
        <dbReference type="Proteomes" id="UP001346869"/>
    </source>
</evidence>